<dbReference type="EMBL" id="CP042387">
    <property type="protein sequence ID" value="QEA44424.1"/>
    <property type="molecule type" value="Genomic_DNA"/>
</dbReference>
<dbReference type="SUPFAM" id="SSF46689">
    <property type="entry name" value="Homeodomain-like"/>
    <property type="match status" value="1"/>
</dbReference>
<evidence type="ECO:0000256" key="2">
    <source>
        <dbReference type="PROSITE-ProRule" id="PRU00335"/>
    </source>
</evidence>
<name>A0A1B2A2F3_LEULA</name>
<evidence type="ECO:0000313" key="6">
    <source>
        <dbReference type="Proteomes" id="UP000321298"/>
    </source>
</evidence>
<dbReference type="Proteomes" id="UP000321298">
    <property type="component" value="Chromosome"/>
</dbReference>
<evidence type="ECO:0000259" key="3">
    <source>
        <dbReference type="PROSITE" id="PS50977"/>
    </source>
</evidence>
<dbReference type="STRING" id="1246.BCR17_07275"/>
<dbReference type="RefSeq" id="WP_029509811.1">
    <property type="nucleotide sequence ID" value="NZ_CALTUT010000076.1"/>
</dbReference>
<dbReference type="Gene3D" id="1.10.357.10">
    <property type="entry name" value="Tetracycline Repressor, domain 2"/>
    <property type="match status" value="1"/>
</dbReference>
<dbReference type="InterPro" id="IPR001647">
    <property type="entry name" value="HTH_TetR"/>
</dbReference>
<dbReference type="Proteomes" id="UP000478636">
    <property type="component" value="Unassembled WGS sequence"/>
</dbReference>
<evidence type="ECO:0000256" key="1">
    <source>
        <dbReference type="ARBA" id="ARBA00023125"/>
    </source>
</evidence>
<reference evidence="5 6" key="1">
    <citation type="submission" date="2019-06" db="EMBL/GenBank/DDBJ databases">
        <title>Genome analyses of bacteria isolated from kimchi.</title>
        <authorList>
            <person name="Lee S."/>
            <person name="Ahn S."/>
            <person name="Roh S."/>
        </authorList>
    </citation>
    <scope>NUCLEOTIDE SEQUENCE [LARGE SCALE GENOMIC DNA]</scope>
    <source>
        <strain evidence="5 6">CBA3625</strain>
    </source>
</reference>
<keyword evidence="1 2" id="KW-0238">DNA-binding</keyword>
<gene>
    <name evidence="5" type="ORF">FGL83_06940</name>
    <name evidence="4" type="ORF">GQS40_06340</name>
</gene>
<feature type="DNA-binding region" description="H-T-H motif" evidence="2">
    <location>
        <begin position="31"/>
        <end position="50"/>
    </location>
</feature>
<accession>A0A1B2A2F3</accession>
<evidence type="ECO:0000313" key="7">
    <source>
        <dbReference type="Proteomes" id="UP000478636"/>
    </source>
</evidence>
<sequence length="191" mass="22093">MVKREDARVLRTKKAIEEATVSLITSQPDFSITTLLNRAQVTRGTFYKYYKNKEHLISEVNNNLLVEFTQHIQGQFRVAKMIQAISARAAFYNAVLNLHSDGIYFATLMSRMRTQMLTQLGNLEDEAYHRQMVYQWEAVIGAFWALISKWLLDNMDLDQVALLQEFTDILRVNTTAVSQTGLNLFDFDMIN</sequence>
<dbReference type="InterPro" id="IPR009057">
    <property type="entry name" value="Homeodomain-like_sf"/>
</dbReference>
<evidence type="ECO:0000313" key="4">
    <source>
        <dbReference type="EMBL" id="MWN21290.1"/>
    </source>
</evidence>
<dbReference type="AlphaFoldDB" id="A0A1B2A2F3"/>
<dbReference type="PANTHER" id="PTHR43479">
    <property type="entry name" value="ACREF/ENVCD OPERON REPRESSOR-RELATED"/>
    <property type="match status" value="1"/>
</dbReference>
<dbReference type="PROSITE" id="PS50977">
    <property type="entry name" value="HTH_TETR_2"/>
    <property type="match status" value="1"/>
</dbReference>
<dbReference type="PANTHER" id="PTHR43479:SF11">
    <property type="entry name" value="ACREF_ENVCD OPERON REPRESSOR-RELATED"/>
    <property type="match status" value="1"/>
</dbReference>
<evidence type="ECO:0000313" key="5">
    <source>
        <dbReference type="EMBL" id="QEA44424.1"/>
    </source>
</evidence>
<proteinExistence type="predicted"/>
<keyword evidence="6" id="KW-1185">Reference proteome</keyword>
<protein>
    <submittedName>
        <fullName evidence="4">TetR family transcriptional regulator</fullName>
    </submittedName>
    <submittedName>
        <fullName evidence="5">TetR/AcrR family transcriptional regulator</fullName>
    </submittedName>
</protein>
<organism evidence="4 7">
    <name type="scientific">Leuconostoc lactis</name>
    <dbReference type="NCBI Taxonomy" id="1246"/>
    <lineage>
        <taxon>Bacteria</taxon>
        <taxon>Bacillati</taxon>
        <taxon>Bacillota</taxon>
        <taxon>Bacilli</taxon>
        <taxon>Lactobacillales</taxon>
        <taxon>Lactobacillaceae</taxon>
        <taxon>Leuconostoc</taxon>
    </lineage>
</organism>
<dbReference type="GO" id="GO:0003677">
    <property type="term" value="F:DNA binding"/>
    <property type="evidence" value="ECO:0007669"/>
    <property type="project" value="UniProtKB-UniRule"/>
</dbReference>
<dbReference type="EMBL" id="WSZI01000013">
    <property type="protein sequence ID" value="MWN21290.1"/>
    <property type="molecule type" value="Genomic_DNA"/>
</dbReference>
<dbReference type="InterPro" id="IPR050624">
    <property type="entry name" value="HTH-type_Tx_Regulator"/>
</dbReference>
<reference evidence="4 7" key="2">
    <citation type="submission" date="2019-12" db="EMBL/GenBank/DDBJ databases">
        <title>Complete genome sequence of Leuconostoc lactis strain AVN1 provides insights into metabolic potential.</title>
        <authorList>
            <person name="Besrour N."/>
            <person name="Najjari A."/>
            <person name="Fhoula I."/>
            <person name="Jaballah S."/>
            <person name="Klibi N."/>
            <person name="Ouzari H.I."/>
        </authorList>
    </citation>
    <scope>NUCLEOTIDE SEQUENCE [LARGE SCALE GENOMIC DNA]</scope>
    <source>
        <strain evidence="4 7">AVN1</strain>
    </source>
</reference>
<dbReference type="KEGG" id="llf:BCR17_07275"/>
<dbReference type="GeneID" id="66531931"/>
<feature type="domain" description="HTH tetR-type" evidence="3">
    <location>
        <begin position="10"/>
        <end position="68"/>
    </location>
</feature>